<dbReference type="InterPro" id="IPR036855">
    <property type="entry name" value="Znf_CCCH_sf"/>
</dbReference>
<dbReference type="InterPro" id="IPR000571">
    <property type="entry name" value="Znf_CCCH"/>
</dbReference>
<dbReference type="Gene3D" id="6.10.250.3220">
    <property type="match status" value="1"/>
</dbReference>
<dbReference type="Gene3D" id="4.10.1000.10">
    <property type="entry name" value="Zinc finger, CCCH-type"/>
    <property type="match status" value="1"/>
</dbReference>
<evidence type="ECO:0000259" key="7">
    <source>
        <dbReference type="PROSITE" id="PS50103"/>
    </source>
</evidence>
<evidence type="ECO:0000313" key="9">
    <source>
        <dbReference type="RefSeq" id="XP_018496673.1"/>
    </source>
</evidence>
<dbReference type="FunFam" id="4.10.1000.10:FF:000002">
    <property type="entry name" value="Zinc finger protein 36, C3H1 type-like 1"/>
    <property type="match status" value="1"/>
</dbReference>
<evidence type="ECO:0000313" key="8">
    <source>
        <dbReference type="Proteomes" id="UP000694867"/>
    </source>
</evidence>
<feature type="zinc finger region" description="C3H1-type" evidence="5">
    <location>
        <begin position="38"/>
        <end position="66"/>
    </location>
</feature>
<feature type="region of interest" description="Disordered" evidence="6">
    <location>
        <begin position="1"/>
        <end position="32"/>
    </location>
</feature>
<sequence length="196" mass="22274">MFTNFASHRPSGIMKSRAARAPKQFKGRTRPNVPLSSKFKTEMCHYLSEQGRCPFGEHCTYAHSKDELRFIERHPKHKTLPCRDFSTEGFCPFGERCSFIHYKSDPEAMWKSLSSSVVTDASEQSAEVDQCSMGQNLRLFHSTDKVNDVGKESDDGFLASSDSFIWICGVPGFVKVPFPDLIFQDEFSVLLVFRLV</sequence>
<dbReference type="PANTHER" id="PTHR12547:SF18">
    <property type="entry name" value="PROTEIN TIS11"/>
    <property type="match status" value="1"/>
</dbReference>
<dbReference type="InterPro" id="IPR045877">
    <property type="entry name" value="ZFP36-like"/>
</dbReference>
<evidence type="ECO:0000256" key="3">
    <source>
        <dbReference type="ARBA" id="ARBA00022771"/>
    </source>
</evidence>
<feature type="zinc finger region" description="C3H1-type" evidence="5">
    <location>
        <begin position="76"/>
        <end position="104"/>
    </location>
</feature>
<keyword evidence="4 5" id="KW-0862">Zinc</keyword>
<keyword evidence="2" id="KW-0677">Repeat</keyword>
<dbReference type="GO" id="GO:0008270">
    <property type="term" value="F:zinc ion binding"/>
    <property type="evidence" value="ECO:0007669"/>
    <property type="project" value="UniProtKB-KW"/>
</dbReference>
<dbReference type="PANTHER" id="PTHR12547">
    <property type="entry name" value="CCCH ZINC FINGER/TIS11-RELATED"/>
    <property type="match status" value="1"/>
</dbReference>
<dbReference type="Pfam" id="PF00642">
    <property type="entry name" value="zf-CCCH"/>
    <property type="match status" value="2"/>
</dbReference>
<dbReference type="AlphaFoldDB" id="A0AAJ7L7B3"/>
<dbReference type="Proteomes" id="UP000694867">
    <property type="component" value="Unplaced"/>
</dbReference>
<dbReference type="SMART" id="SM00356">
    <property type="entry name" value="ZnF_C3H1"/>
    <property type="match status" value="2"/>
</dbReference>
<evidence type="ECO:0000256" key="2">
    <source>
        <dbReference type="ARBA" id="ARBA00022737"/>
    </source>
</evidence>
<evidence type="ECO:0000256" key="6">
    <source>
        <dbReference type="SAM" id="MobiDB-lite"/>
    </source>
</evidence>
<keyword evidence="1 5" id="KW-0479">Metal-binding</keyword>
<dbReference type="RefSeq" id="XP_018496673.1">
    <property type="nucleotide sequence ID" value="XM_018641157.1"/>
</dbReference>
<dbReference type="PROSITE" id="PS50103">
    <property type="entry name" value="ZF_C3H1"/>
    <property type="match status" value="2"/>
</dbReference>
<reference evidence="9" key="1">
    <citation type="submission" date="2025-08" db="UniProtKB">
        <authorList>
            <consortium name="RefSeq"/>
        </authorList>
    </citation>
    <scope>IDENTIFICATION</scope>
</reference>
<dbReference type="SUPFAM" id="SSF90229">
    <property type="entry name" value="CCCH zinc finger"/>
    <property type="match status" value="2"/>
</dbReference>
<accession>A0AAJ7L7B3</accession>
<evidence type="ECO:0000256" key="4">
    <source>
        <dbReference type="ARBA" id="ARBA00022833"/>
    </source>
</evidence>
<name>A0AAJ7L7B3_9ACAR</name>
<feature type="domain" description="C3H1-type" evidence="7">
    <location>
        <begin position="38"/>
        <end position="66"/>
    </location>
</feature>
<dbReference type="GeneID" id="100897319"/>
<keyword evidence="3 5" id="KW-0863">Zinc-finger</keyword>
<dbReference type="GO" id="GO:0003729">
    <property type="term" value="F:mRNA binding"/>
    <property type="evidence" value="ECO:0007669"/>
    <property type="project" value="InterPro"/>
</dbReference>
<feature type="compositionally biased region" description="Basic residues" evidence="6">
    <location>
        <begin position="17"/>
        <end position="29"/>
    </location>
</feature>
<proteinExistence type="predicted"/>
<organism evidence="8 9">
    <name type="scientific">Galendromus occidentalis</name>
    <name type="common">western predatory mite</name>
    <dbReference type="NCBI Taxonomy" id="34638"/>
    <lineage>
        <taxon>Eukaryota</taxon>
        <taxon>Metazoa</taxon>
        <taxon>Ecdysozoa</taxon>
        <taxon>Arthropoda</taxon>
        <taxon>Chelicerata</taxon>
        <taxon>Arachnida</taxon>
        <taxon>Acari</taxon>
        <taxon>Parasitiformes</taxon>
        <taxon>Mesostigmata</taxon>
        <taxon>Gamasina</taxon>
        <taxon>Phytoseioidea</taxon>
        <taxon>Phytoseiidae</taxon>
        <taxon>Typhlodrominae</taxon>
        <taxon>Galendromus</taxon>
    </lineage>
</organism>
<evidence type="ECO:0000256" key="5">
    <source>
        <dbReference type="PROSITE-ProRule" id="PRU00723"/>
    </source>
</evidence>
<keyword evidence="8" id="KW-1185">Reference proteome</keyword>
<gene>
    <name evidence="9" type="primary">LOC100897319</name>
</gene>
<feature type="domain" description="C3H1-type" evidence="7">
    <location>
        <begin position="76"/>
        <end position="104"/>
    </location>
</feature>
<protein>
    <submittedName>
        <fullName evidence="9">Protein TIS11 isoform X2</fullName>
    </submittedName>
</protein>
<evidence type="ECO:0000256" key="1">
    <source>
        <dbReference type="ARBA" id="ARBA00022723"/>
    </source>
</evidence>